<evidence type="ECO:0000313" key="2">
    <source>
        <dbReference type="Proteomes" id="UP000266841"/>
    </source>
</evidence>
<protein>
    <submittedName>
        <fullName evidence="1">Uncharacterized protein</fullName>
    </submittedName>
</protein>
<dbReference type="Proteomes" id="UP000266841">
    <property type="component" value="Unassembled WGS sequence"/>
</dbReference>
<evidence type="ECO:0000313" key="1">
    <source>
        <dbReference type="EMBL" id="EJK45379.1"/>
    </source>
</evidence>
<proteinExistence type="predicted"/>
<organism evidence="1 2">
    <name type="scientific">Thalassiosira oceanica</name>
    <name type="common">Marine diatom</name>
    <dbReference type="NCBI Taxonomy" id="159749"/>
    <lineage>
        <taxon>Eukaryota</taxon>
        <taxon>Sar</taxon>
        <taxon>Stramenopiles</taxon>
        <taxon>Ochrophyta</taxon>
        <taxon>Bacillariophyta</taxon>
        <taxon>Coscinodiscophyceae</taxon>
        <taxon>Thalassiosirophycidae</taxon>
        <taxon>Thalassiosirales</taxon>
        <taxon>Thalassiosiraceae</taxon>
        <taxon>Thalassiosira</taxon>
    </lineage>
</organism>
<reference evidence="1 2" key="1">
    <citation type="journal article" date="2012" name="Genome Biol.">
        <title>Genome and low-iron response of an oceanic diatom adapted to chronic iron limitation.</title>
        <authorList>
            <person name="Lommer M."/>
            <person name="Specht M."/>
            <person name="Roy A.S."/>
            <person name="Kraemer L."/>
            <person name="Andreson R."/>
            <person name="Gutowska M.A."/>
            <person name="Wolf J."/>
            <person name="Bergner S.V."/>
            <person name="Schilhabel M.B."/>
            <person name="Klostermeier U.C."/>
            <person name="Beiko R.G."/>
            <person name="Rosenstiel P."/>
            <person name="Hippler M."/>
            <person name="Laroche J."/>
        </authorList>
    </citation>
    <scope>NUCLEOTIDE SEQUENCE [LARGE SCALE GENOMIC DNA]</scope>
    <source>
        <strain evidence="1 2">CCMP1005</strain>
    </source>
</reference>
<dbReference type="EMBL" id="AGNL01048559">
    <property type="protein sequence ID" value="EJK45379.1"/>
    <property type="molecule type" value="Genomic_DNA"/>
</dbReference>
<gene>
    <name evidence="1" type="ORF">THAOC_36009</name>
</gene>
<keyword evidence="2" id="KW-1185">Reference proteome</keyword>
<accession>K0R2G6</accession>
<sequence length="143" mass="15015">MIDIHSGSGLGRSVAVDVEAGHLVAWPLTRDTSGRTQGCWGRWHWLLLGGGLRRNNELVRKQCISMGFNGVNSTTTSSATKHSNVLVVVPAATTSSATKLSTSPATELGQTSFECYSVNCKSTTIAVVPLQGAGSLTKVPTTN</sequence>
<comment type="caution">
    <text evidence="1">The sequence shown here is derived from an EMBL/GenBank/DDBJ whole genome shotgun (WGS) entry which is preliminary data.</text>
</comment>
<name>K0R2G6_THAOC</name>
<dbReference type="AlphaFoldDB" id="K0R2G6"/>